<proteinExistence type="predicted"/>
<name>A0ABT0BK52_9SPHN</name>
<dbReference type="Proteomes" id="UP001202281">
    <property type="component" value="Unassembled WGS sequence"/>
</dbReference>
<accession>A0ABT0BK52</accession>
<gene>
    <name evidence="3" type="ORF">MTR66_01175</name>
</gene>
<feature type="chain" id="PRO_5045838228" evidence="2">
    <location>
        <begin position="26"/>
        <end position="239"/>
    </location>
</feature>
<evidence type="ECO:0000256" key="2">
    <source>
        <dbReference type="SAM" id="SignalP"/>
    </source>
</evidence>
<feature type="signal peptide" evidence="2">
    <location>
        <begin position="1"/>
        <end position="25"/>
    </location>
</feature>
<protein>
    <submittedName>
        <fullName evidence="3">DUF4136 domain-containing protein</fullName>
    </submittedName>
</protein>
<comment type="caution">
    <text evidence="3">The sequence shown here is derived from an EMBL/GenBank/DDBJ whole genome shotgun (WGS) entry which is preliminary data.</text>
</comment>
<keyword evidence="2" id="KW-0732">Signal</keyword>
<organism evidence="3 4">
    <name type="scientific">Novosphingobium beihaiensis</name>
    <dbReference type="NCBI Taxonomy" id="2930389"/>
    <lineage>
        <taxon>Bacteria</taxon>
        <taxon>Pseudomonadati</taxon>
        <taxon>Pseudomonadota</taxon>
        <taxon>Alphaproteobacteria</taxon>
        <taxon>Sphingomonadales</taxon>
        <taxon>Sphingomonadaceae</taxon>
        <taxon>Novosphingobium</taxon>
    </lineage>
</organism>
<sequence>MSKLTGATFAAGIAAMLLVPFPALAQPSPWGSGWRSPGWGSSRWDGPTDSRISRHRSRDPREGHVQASRFAVATPAAAELGHGSITVESESGDTPWSGQNERAAYEAAVVDALIGAGYDTRHSGTENAQVATLRLKRQVLVPPEGKQKPVSGSAAVAVGSHGYSGYGLSLNVDLSKPLPALISTRLDVRIKDKASGEVLWEGYATIATYEGDSHWNDSKIATKLARALFDEFPGAEPPR</sequence>
<dbReference type="EMBL" id="JALHLG010000001">
    <property type="protein sequence ID" value="MCJ2185422.1"/>
    <property type="molecule type" value="Genomic_DNA"/>
</dbReference>
<dbReference type="RefSeq" id="WP_243917186.1">
    <property type="nucleotide sequence ID" value="NZ_JALHLG010000001.1"/>
</dbReference>
<feature type="region of interest" description="Disordered" evidence="1">
    <location>
        <begin position="30"/>
        <end position="65"/>
    </location>
</feature>
<reference evidence="3 4" key="1">
    <citation type="submission" date="2022-04" db="EMBL/GenBank/DDBJ databases">
        <title>Identification of a novel bacterium isolated from mangrove sediments.</title>
        <authorList>
            <person name="Pan X."/>
        </authorList>
    </citation>
    <scope>NUCLEOTIDE SEQUENCE [LARGE SCALE GENOMIC DNA]</scope>
    <source>
        <strain evidence="3 4">B2638</strain>
    </source>
</reference>
<evidence type="ECO:0000256" key="1">
    <source>
        <dbReference type="SAM" id="MobiDB-lite"/>
    </source>
</evidence>
<evidence type="ECO:0000313" key="3">
    <source>
        <dbReference type="EMBL" id="MCJ2185422.1"/>
    </source>
</evidence>
<keyword evidence="4" id="KW-1185">Reference proteome</keyword>
<feature type="compositionally biased region" description="Low complexity" evidence="1">
    <location>
        <begin position="30"/>
        <end position="45"/>
    </location>
</feature>
<evidence type="ECO:0000313" key="4">
    <source>
        <dbReference type="Proteomes" id="UP001202281"/>
    </source>
</evidence>